<evidence type="ECO:0000256" key="4">
    <source>
        <dbReference type="ARBA" id="ARBA00023172"/>
    </source>
</evidence>
<dbReference type="InterPro" id="IPR002104">
    <property type="entry name" value="Integrase_catalytic"/>
</dbReference>
<organism evidence="7 8">
    <name type="scientific">Pseudomonas juntendi</name>
    <dbReference type="NCBI Taxonomy" id="2666183"/>
    <lineage>
        <taxon>Bacteria</taxon>
        <taxon>Pseudomonadati</taxon>
        <taxon>Pseudomonadota</taxon>
        <taxon>Gammaproteobacteria</taxon>
        <taxon>Pseudomonadales</taxon>
        <taxon>Pseudomonadaceae</taxon>
        <taxon>Pseudomonas</taxon>
    </lineage>
</organism>
<dbReference type="GO" id="GO:0006310">
    <property type="term" value="P:DNA recombination"/>
    <property type="evidence" value="ECO:0007669"/>
    <property type="project" value="UniProtKB-KW"/>
</dbReference>
<evidence type="ECO:0000313" key="8">
    <source>
        <dbReference type="Proteomes" id="UP000556620"/>
    </source>
</evidence>
<protein>
    <submittedName>
        <fullName evidence="7">Tyrosine-type recombinase/integrase</fullName>
    </submittedName>
</protein>
<dbReference type="PROSITE" id="PS51898">
    <property type="entry name" value="TYR_RECOMBINASE"/>
    <property type="match status" value="1"/>
</dbReference>
<dbReference type="PANTHER" id="PTHR30629:SF6">
    <property type="entry name" value="PROPHAGE INTEGRASE INTA-RELATED"/>
    <property type="match status" value="1"/>
</dbReference>
<accession>A0A7W2PUQ0</accession>
<feature type="domain" description="Tyr recombinase" evidence="6">
    <location>
        <begin position="202"/>
        <end position="380"/>
    </location>
</feature>
<proteinExistence type="inferred from homology"/>
<keyword evidence="2" id="KW-0229">DNA integration</keyword>
<dbReference type="EMBL" id="JACGCU010000042">
    <property type="protein sequence ID" value="MBA6061503.1"/>
    <property type="molecule type" value="Genomic_DNA"/>
</dbReference>
<comment type="similarity">
    <text evidence="1">Belongs to the 'phage' integrase family.</text>
</comment>
<evidence type="ECO:0000313" key="7">
    <source>
        <dbReference type="EMBL" id="MBA6061503.1"/>
    </source>
</evidence>
<evidence type="ECO:0000259" key="6">
    <source>
        <dbReference type="PROSITE" id="PS51898"/>
    </source>
</evidence>
<dbReference type="SUPFAM" id="SSF56349">
    <property type="entry name" value="DNA breaking-rejoining enzymes"/>
    <property type="match status" value="1"/>
</dbReference>
<evidence type="ECO:0000256" key="5">
    <source>
        <dbReference type="SAM" id="MobiDB-lite"/>
    </source>
</evidence>
<feature type="compositionally biased region" description="Polar residues" evidence="5">
    <location>
        <begin position="419"/>
        <end position="429"/>
    </location>
</feature>
<dbReference type="InterPro" id="IPR011010">
    <property type="entry name" value="DNA_brk_join_enz"/>
</dbReference>
<dbReference type="InterPro" id="IPR013762">
    <property type="entry name" value="Integrase-like_cat_sf"/>
</dbReference>
<gene>
    <name evidence="7" type="ORF">H4C44_20285</name>
</gene>
<dbReference type="RefSeq" id="WP_182388371.1">
    <property type="nucleotide sequence ID" value="NZ_JACGCU010000042.1"/>
</dbReference>
<evidence type="ECO:0000256" key="1">
    <source>
        <dbReference type="ARBA" id="ARBA00008857"/>
    </source>
</evidence>
<dbReference type="InterPro" id="IPR050808">
    <property type="entry name" value="Phage_Integrase"/>
</dbReference>
<evidence type="ECO:0000256" key="2">
    <source>
        <dbReference type="ARBA" id="ARBA00022908"/>
    </source>
</evidence>
<dbReference type="InterPro" id="IPR010998">
    <property type="entry name" value="Integrase_recombinase_N"/>
</dbReference>
<dbReference type="Gene3D" id="1.10.150.130">
    <property type="match status" value="1"/>
</dbReference>
<name>A0A7W2PUQ0_9PSED</name>
<dbReference type="Proteomes" id="UP000556620">
    <property type="component" value="Unassembled WGS sequence"/>
</dbReference>
<dbReference type="Gene3D" id="1.10.443.10">
    <property type="entry name" value="Intergrase catalytic core"/>
    <property type="match status" value="1"/>
</dbReference>
<feature type="region of interest" description="Disordered" evidence="5">
    <location>
        <begin position="406"/>
        <end position="429"/>
    </location>
</feature>
<comment type="caution">
    <text evidence="7">The sequence shown here is derived from an EMBL/GenBank/DDBJ whole genome shotgun (WGS) entry which is preliminary data.</text>
</comment>
<sequence length="429" mass="48205">MTTKHIAFSDAEIRKQAGQTVRQLRDPRYPELRFRYSTVDRTRGAWHVVVSGKWGKAGDFPSLTTKAMLTALPAILGRRAADAEATSLTSTWSRTGELLDWYLDRMLRDRNLSAKRKAGAKSAITCHLAPRLHDLSLAEVSKATLDQRLMWPLQERYALSFVRLVFNVLAVAMRKAHRLGMIEQNPMGSLRFGDFVGVRIKPKSSRLRERDLPDLLAKLAGWSEARPGDALLALMMLCHGTRLGETRSALWRNVDLQAGQWFIPADDTKTKQNHTLPLTRQACALLSRYQAQQAAQGYQGAYLFPASRRGPLGATAASQVFAELSDRKWTSHDVRKVARTCWMDLGVDYLVGEMLVNHALRNMDATYIHTTAEALKRQALERWHDHLDGLGLSALTGETYPRYEFSQDSTQATDHAASSEIQDASQRSM</sequence>
<dbReference type="AlphaFoldDB" id="A0A7W2PUQ0"/>
<evidence type="ECO:0000256" key="3">
    <source>
        <dbReference type="ARBA" id="ARBA00023125"/>
    </source>
</evidence>
<keyword evidence="3" id="KW-0238">DNA-binding</keyword>
<reference evidence="7 8" key="1">
    <citation type="submission" date="2020-07" db="EMBL/GenBank/DDBJ databases">
        <title>Diversity of carbapenemase encoding genes among Pseudomonas putida group clinical isolates in a tertiary Brazilian hospital.</title>
        <authorList>
            <person name="Alberto-Lei F."/>
            <person name="Nodari C.S."/>
            <person name="Streling A.P."/>
            <person name="Paulino J.T."/>
            <person name="Bessa-Neto F.O."/>
            <person name="Cayo R."/>
            <person name="Gales A.C."/>
        </authorList>
    </citation>
    <scope>NUCLEOTIDE SEQUENCE [LARGE SCALE GENOMIC DNA]</scope>
    <source>
        <strain evidence="7 8">14535</strain>
    </source>
</reference>
<keyword evidence="4" id="KW-0233">DNA recombination</keyword>
<dbReference type="Pfam" id="PF00589">
    <property type="entry name" value="Phage_integrase"/>
    <property type="match status" value="1"/>
</dbReference>
<dbReference type="PANTHER" id="PTHR30629">
    <property type="entry name" value="PROPHAGE INTEGRASE"/>
    <property type="match status" value="1"/>
</dbReference>
<dbReference type="GO" id="GO:0015074">
    <property type="term" value="P:DNA integration"/>
    <property type="evidence" value="ECO:0007669"/>
    <property type="project" value="UniProtKB-KW"/>
</dbReference>
<dbReference type="GO" id="GO:0003677">
    <property type="term" value="F:DNA binding"/>
    <property type="evidence" value="ECO:0007669"/>
    <property type="project" value="UniProtKB-KW"/>
</dbReference>